<evidence type="ECO:0000313" key="2">
    <source>
        <dbReference type="Proteomes" id="UP000297168"/>
    </source>
</evidence>
<accession>A0A4D6E434</accession>
<organism evidence="1 2">
    <name type="scientific">Streptomyces phage Heather</name>
    <dbReference type="NCBI Taxonomy" id="2562343"/>
    <lineage>
        <taxon>Viruses</taxon>
        <taxon>Duplodnaviria</taxon>
        <taxon>Heunggongvirae</taxon>
        <taxon>Uroviricota</taxon>
        <taxon>Caudoviricetes</taxon>
        <taxon>Colingsworthviridae</taxon>
        <taxon>Sebastisaurusvirus</taxon>
        <taxon>Sebastisaurusvirus heather</taxon>
    </lineage>
</organism>
<gene>
    <name evidence="1" type="primary">53</name>
    <name evidence="1" type="ORF">SEA_HEATHER_53</name>
</gene>
<evidence type="ECO:0000313" key="1">
    <source>
        <dbReference type="EMBL" id="QBZ73423.1"/>
    </source>
</evidence>
<keyword evidence="2" id="KW-1185">Reference proteome</keyword>
<protein>
    <submittedName>
        <fullName evidence="1">Uncharacterized protein</fullName>
    </submittedName>
</protein>
<sequence length="70" mass="8156">MSEAPREIVSHRQPEIRATVRTKCDVCHALAKQWDTSWDRDLLIEINNHPHEEPKLSRVKAWINDGAKVE</sequence>
<proteinExistence type="predicted"/>
<dbReference type="Proteomes" id="UP000297168">
    <property type="component" value="Segment"/>
</dbReference>
<name>A0A4D6E434_9CAUD</name>
<dbReference type="EMBL" id="MK686069">
    <property type="protein sequence ID" value="QBZ73423.1"/>
    <property type="molecule type" value="Genomic_DNA"/>
</dbReference>
<reference evidence="2" key="1">
    <citation type="submission" date="2019-03" db="EMBL/GenBank/DDBJ databases">
        <authorList>
            <person name="Goralski S.M."/>
            <person name="Markward M.L."/>
            <person name="Addai K."/>
            <person name="Agarwal S."/>
            <person name="Ahmad I.M."/>
            <person name="Alumyar Y.S."/>
            <person name="An J."/>
            <person name="Antar T.E."/>
            <person name="Antony V."/>
            <person name="Arvin L.E."/>
            <person name="Atanasoff K.E."/>
            <person name="Ati R."/>
            <person name="Batista A."/>
            <person name="Bembuh M.L."/>
            <person name="Bhardvaj T.B."/>
            <person name="Brown C.J."/>
            <person name="Butt S.T."/>
            <person name="Cahn D."/>
            <person name="Canales I.-I."/>
            <person name="Carr K."/>
            <person name="Chen K.Z."/>
            <person name="Chen M."/>
            <person name="Chigurupati S."/>
            <person name="Chou C."/>
            <person name="Chung C.S."/>
            <person name="Cole S.T."/>
            <person name="Colson C.L."/>
            <person name="Dent D.M."/>
            <person name="Djiogo E.M."/>
            <person name="Domrachev B.M."/>
            <person name="Dwivedi J."/>
            <person name="Ehsani C."/>
            <person name="Essien U.A."/>
            <person name="Fakhar A."/>
            <person name="Flood S.H."/>
            <person name="Furletti G."/>
            <person name="Gebreegziabher M."/>
            <person name="Gruver-Williams A."/>
            <person name="Guldan M.L."/>
            <person name="Gurung S."/>
            <person name="Heo K."/>
            <person name="John R.A."/>
            <person name="Kabir L."/>
            <person name="Kaira H."/>
            <person name="Kane M.S."/>
            <person name="Karanja M."/>
            <person name="Karley A.N."/>
            <person name="Kelleher J."/>
            <person name="Khan A.M."/>
            <person name="Khan A."/>
            <person name="Kharel S."/>
            <person name="Kidane M."/>
            <person name="Konanur P."/>
            <person name="Kuo N.K."/>
            <person name="Kyaw G."/>
            <person name="Lahijan N."/>
            <person name="Lamm D.N."/>
            <person name="Lance S.V."/>
            <person name="Le C."/>
            <person name="Lee C.H."/>
            <person name="Leka D."/>
            <person name="Li C."/>
            <person name="Lim S.Y."/>
            <person name="Lo J."/>
            <person name="Ludwig S."/>
            <person name="Mahaney V.M."/>
            <person name="Mangukiya A."/>
            <person name="Mani D."/>
            <person name="Mariano P."/>
            <person name="Mbaekwe U."/>
            <person name="McGowan H."/>
            <person name="McNamara A."/>
            <person name="Mebrahtu S."/>
            <person name="Mohamed A."/>
            <person name="Mohamed M.E."/>
            <person name="Muntaka F."/>
            <person name="Naqvi T."/>
            <person name="Nengel A.M."/>
            <person name="Neupane S."/>
            <person name="Nguyen J."/>
            <person name="Nguyen J."/>
            <person name="Nwoji I.C."/>
            <person name="O'Brien T."/>
            <person name="Okusolubo T.A."/>
            <person name="Paek J."/>
            <person name="Pandithakoralag H."/>
            <person name="Parsa S."/>
            <person name="Perry C."/>
            <person name="Petrie C.R."/>
            <person name="Poteshman G.A."/>
            <person name="Quiros D."/>
            <person name="Rana S."/>
            <person name="Reister J."/>
            <person name="Reyes E."/>
            <person name="Riaz H.S."/>
            <person name="Roach T.L."/>
            <person name="Saikali A."/>
            <person name="Scalsky R."/>
            <person name="Schultz J.A."/>
            <person name="Scott C.F."/>
            <person name="Sekira M.D."/>
            <person name="Shee C.S."/>
            <person name="Shultz P."/>
            <person name="Siarez J.A."/>
            <person name="Simpson A.L."/>
            <person name="Singh S."/>
            <person name="Smith F.R."/>
            <person name="Smith S.A."/>
            <person name="Sobers S."/>
            <person name="Sobowale A.O."/>
            <person name="Somoza K.A."/>
            <person name="Song M."/>
            <person name="Spence R.N."/>
            <person name="Spruill R.A."/>
            <person name="Subedi A."/>
            <person name="Taj A.B."/>
            <person name="Thomas J."/>
            <person name="Todd J.C."/>
            <person name="Tran T."/>
            <person name="Varghese J."/>
            <person name="Vartanian E."/>
            <person name="Vega A."/>
            <person name="Vong A."/>
            <person name="Wachhaus L.E."/>
            <person name="Walter A.J."/>
            <person name="Wessel M.E."/>
            <person name="Azam A.M."/>
            <person name="Blocker D."/>
            <person name="Naeem N.-U.-A."/>
            <person name="Patel R."/>
            <person name="Shakarov P."/>
            <person name="Xie C.L."/>
            <person name="Zolnerowich N."/>
            <person name="Correa-Mendez M."/>
            <person name="Fabian M."/>
            <person name="Fishbein J."/>
            <person name="Harkles L."/>
            <person name="Reger N."/>
            <person name="Saleh S."/>
            <person name="Erill I."/>
            <person name="Caruso S.M."/>
            <person name="Garlena R.A."/>
            <person name="Russell D.A."/>
            <person name="Pope W.H."/>
            <person name="Jacobs-Sera D."/>
            <person name="Hatfull G.F."/>
        </authorList>
    </citation>
    <scope>NUCLEOTIDE SEQUENCE [LARGE SCALE GENOMIC DNA]</scope>
</reference>